<name>A0ABY3XBT9_9GAMM</name>
<evidence type="ECO:0000313" key="1">
    <source>
        <dbReference type="EMBL" id="UNP28959.1"/>
    </source>
</evidence>
<organism evidence="1 2">
    <name type="scientific">Lysobacter gummosus</name>
    <dbReference type="NCBI Taxonomy" id="262324"/>
    <lineage>
        <taxon>Bacteria</taxon>
        <taxon>Pseudomonadati</taxon>
        <taxon>Pseudomonadota</taxon>
        <taxon>Gammaproteobacteria</taxon>
        <taxon>Lysobacterales</taxon>
        <taxon>Lysobacteraceae</taxon>
        <taxon>Lysobacter</taxon>
    </lineage>
</organism>
<gene>
    <name evidence="1" type="ORF">MOV92_21210</name>
</gene>
<accession>A0ABY3XBT9</accession>
<evidence type="ECO:0000313" key="2">
    <source>
        <dbReference type="Proteomes" id="UP000829194"/>
    </source>
</evidence>
<reference evidence="1 2" key="1">
    <citation type="submission" date="2022-03" db="EMBL/GenBank/DDBJ databases">
        <title>Complete genome sequence of Lysobacter capsici VKM B-2533 and Lysobacter gummosus 10.1.1, promising sources of lytic agents.</title>
        <authorList>
            <person name="Tarlachkov S.V."/>
            <person name="Kudryakova I.V."/>
            <person name="Afoshin A.S."/>
            <person name="Leontyevskaya E.A."/>
            <person name="Leontyevskaya N.V."/>
        </authorList>
    </citation>
    <scope>NUCLEOTIDE SEQUENCE [LARGE SCALE GENOMIC DNA]</scope>
    <source>
        <strain evidence="1 2">10.1.1</strain>
    </source>
</reference>
<keyword evidence="2" id="KW-1185">Reference proteome</keyword>
<protein>
    <submittedName>
        <fullName evidence="1">Uncharacterized protein</fullName>
    </submittedName>
</protein>
<proteinExistence type="predicted"/>
<dbReference type="Proteomes" id="UP000829194">
    <property type="component" value="Chromosome"/>
</dbReference>
<dbReference type="RefSeq" id="WP_057944490.1">
    <property type="nucleotide sequence ID" value="NZ_CP011131.1"/>
</dbReference>
<dbReference type="EMBL" id="CP093547">
    <property type="protein sequence ID" value="UNP28959.1"/>
    <property type="molecule type" value="Genomic_DNA"/>
</dbReference>
<sequence>MSDLIDQAQYFEEINLAQSLQARKLMAEATARPAAAGYCLNQHCLEPFDGEPTRLYCGPACAESHHRQMQRDRHRRGGA</sequence>